<evidence type="ECO:0000313" key="2">
    <source>
        <dbReference type="EMBL" id="MBI4210979.1"/>
    </source>
</evidence>
<comment type="caution">
    <text evidence="2">The sequence shown here is derived from an EMBL/GenBank/DDBJ whole genome shotgun (WGS) entry which is preliminary data.</text>
</comment>
<dbReference type="Proteomes" id="UP000732298">
    <property type="component" value="Unassembled WGS sequence"/>
</dbReference>
<protein>
    <submittedName>
        <fullName evidence="2">Uncharacterized protein</fullName>
    </submittedName>
</protein>
<keyword evidence="1" id="KW-0472">Membrane</keyword>
<organism evidence="2 3">
    <name type="scientific">Candidatus Iainarchaeum sp</name>
    <dbReference type="NCBI Taxonomy" id="3101447"/>
    <lineage>
        <taxon>Archaea</taxon>
        <taxon>Candidatus Iainarchaeota</taxon>
        <taxon>Candidatus Iainarchaeia</taxon>
        <taxon>Candidatus Iainarchaeales</taxon>
        <taxon>Candidatus Iainarchaeaceae</taxon>
        <taxon>Candidatus Iainarchaeum</taxon>
    </lineage>
</organism>
<feature type="transmembrane region" description="Helical" evidence="1">
    <location>
        <begin position="46"/>
        <end position="66"/>
    </location>
</feature>
<keyword evidence="1" id="KW-1133">Transmembrane helix</keyword>
<proteinExistence type="predicted"/>
<evidence type="ECO:0000256" key="1">
    <source>
        <dbReference type="SAM" id="Phobius"/>
    </source>
</evidence>
<feature type="transmembrane region" description="Helical" evidence="1">
    <location>
        <begin position="12"/>
        <end position="34"/>
    </location>
</feature>
<evidence type="ECO:0000313" key="3">
    <source>
        <dbReference type="Proteomes" id="UP000732298"/>
    </source>
</evidence>
<sequence>MSREFEVFQRQALKTISIYVMVVILGGLSIATIVEGLRTQLGGNTPYATILYFASLASLASCVYVYTKGRQILSSYG</sequence>
<keyword evidence="1" id="KW-0812">Transmembrane</keyword>
<dbReference type="EMBL" id="JACQPB010000056">
    <property type="protein sequence ID" value="MBI4210979.1"/>
    <property type="molecule type" value="Genomic_DNA"/>
</dbReference>
<accession>A0A8T3YS77</accession>
<name>A0A8T3YS77_9ARCH</name>
<reference evidence="2" key="1">
    <citation type="submission" date="2020-07" db="EMBL/GenBank/DDBJ databases">
        <title>Huge and variable diversity of episymbiotic CPR bacteria and DPANN archaea in groundwater ecosystems.</title>
        <authorList>
            <person name="He C.Y."/>
            <person name="Keren R."/>
            <person name="Whittaker M."/>
            <person name="Farag I.F."/>
            <person name="Doudna J."/>
            <person name="Cate J.H.D."/>
            <person name="Banfield J.F."/>
        </authorList>
    </citation>
    <scope>NUCLEOTIDE SEQUENCE</scope>
    <source>
        <strain evidence="2">NC_groundwater_1296_Ag_S-0.2um_52_80</strain>
    </source>
</reference>
<dbReference type="AlphaFoldDB" id="A0A8T3YS77"/>
<gene>
    <name evidence="2" type="ORF">HY544_05770</name>
</gene>